<accession>A0A9D1PI11</accession>
<name>A0A9D1PI11_9FIRM</name>
<evidence type="ECO:0000313" key="3">
    <source>
        <dbReference type="Proteomes" id="UP000886808"/>
    </source>
</evidence>
<sequence>MKNILKSIITAFIIGGIFSFGIYFIDDFMLNKSYYALYDEIKQASDHCFAVEGRYPPDLRYIEDHYGIEIDNRRFTVDYRRTSPDNPPDINIRINKGGAFA</sequence>
<evidence type="ECO:0000256" key="1">
    <source>
        <dbReference type="SAM" id="Phobius"/>
    </source>
</evidence>
<evidence type="ECO:0000313" key="2">
    <source>
        <dbReference type="EMBL" id="HIV62357.1"/>
    </source>
</evidence>
<keyword evidence="1" id="KW-1133">Transmembrane helix</keyword>
<organism evidence="2 3">
    <name type="scientific">Candidatus Butyricicoccus avistercoris</name>
    <dbReference type="NCBI Taxonomy" id="2838518"/>
    <lineage>
        <taxon>Bacteria</taxon>
        <taxon>Bacillati</taxon>
        <taxon>Bacillota</taxon>
        <taxon>Clostridia</taxon>
        <taxon>Eubacteriales</taxon>
        <taxon>Butyricicoccaceae</taxon>
        <taxon>Butyricicoccus</taxon>
    </lineage>
</organism>
<reference evidence="2" key="2">
    <citation type="submission" date="2021-04" db="EMBL/GenBank/DDBJ databases">
        <authorList>
            <person name="Gilroy R."/>
        </authorList>
    </citation>
    <scope>NUCLEOTIDE SEQUENCE</scope>
    <source>
        <strain evidence="2">CHK193-4272</strain>
    </source>
</reference>
<comment type="caution">
    <text evidence="2">The sequence shown here is derived from an EMBL/GenBank/DDBJ whole genome shotgun (WGS) entry which is preliminary data.</text>
</comment>
<dbReference type="AlphaFoldDB" id="A0A9D1PI11"/>
<protein>
    <submittedName>
        <fullName evidence="2">Uncharacterized protein</fullName>
    </submittedName>
</protein>
<dbReference type="Proteomes" id="UP000886808">
    <property type="component" value="Unassembled WGS sequence"/>
</dbReference>
<feature type="transmembrane region" description="Helical" evidence="1">
    <location>
        <begin position="7"/>
        <end position="25"/>
    </location>
</feature>
<dbReference type="EMBL" id="DXIE01000033">
    <property type="protein sequence ID" value="HIV62357.1"/>
    <property type="molecule type" value="Genomic_DNA"/>
</dbReference>
<keyword evidence="1" id="KW-0812">Transmembrane</keyword>
<keyword evidence="1" id="KW-0472">Membrane</keyword>
<gene>
    <name evidence="2" type="ORF">H9746_05910</name>
</gene>
<reference evidence="2" key="1">
    <citation type="journal article" date="2021" name="PeerJ">
        <title>Extensive microbial diversity within the chicken gut microbiome revealed by metagenomics and culture.</title>
        <authorList>
            <person name="Gilroy R."/>
            <person name="Ravi A."/>
            <person name="Getino M."/>
            <person name="Pursley I."/>
            <person name="Horton D.L."/>
            <person name="Alikhan N.F."/>
            <person name="Baker D."/>
            <person name="Gharbi K."/>
            <person name="Hall N."/>
            <person name="Watson M."/>
            <person name="Adriaenssens E.M."/>
            <person name="Foster-Nyarko E."/>
            <person name="Jarju S."/>
            <person name="Secka A."/>
            <person name="Antonio M."/>
            <person name="Oren A."/>
            <person name="Chaudhuri R.R."/>
            <person name="La Ragione R."/>
            <person name="Hildebrand F."/>
            <person name="Pallen M.J."/>
        </authorList>
    </citation>
    <scope>NUCLEOTIDE SEQUENCE</scope>
    <source>
        <strain evidence="2">CHK193-4272</strain>
    </source>
</reference>
<proteinExistence type="predicted"/>